<dbReference type="EMBL" id="VDEP01000069">
    <property type="protein sequence ID" value="KAA1134176.1"/>
    <property type="molecule type" value="Genomic_DNA"/>
</dbReference>
<proteinExistence type="predicted"/>
<feature type="region of interest" description="Disordered" evidence="1">
    <location>
        <begin position="106"/>
        <end position="126"/>
    </location>
</feature>
<accession>A0A5B0S7Q9</accession>
<protein>
    <submittedName>
        <fullName evidence="2">Uncharacterized protein</fullName>
    </submittedName>
</protein>
<name>A0A5B0S7Q9_PUCGR</name>
<dbReference type="Proteomes" id="UP000325313">
    <property type="component" value="Unassembled WGS sequence"/>
</dbReference>
<evidence type="ECO:0000313" key="2">
    <source>
        <dbReference type="EMBL" id="KAA1134176.1"/>
    </source>
</evidence>
<reference evidence="2 3" key="1">
    <citation type="submission" date="2019-05" db="EMBL/GenBank/DDBJ databases">
        <title>Emergence of the Ug99 lineage of the wheat stem rust pathogen through somatic hybridization.</title>
        <authorList>
            <person name="Li F."/>
            <person name="Upadhyaya N.M."/>
            <person name="Sperschneider J."/>
            <person name="Matny O."/>
            <person name="Nguyen-Phuc H."/>
            <person name="Mago R."/>
            <person name="Raley C."/>
            <person name="Miller M.E."/>
            <person name="Silverstein K.A.T."/>
            <person name="Henningsen E."/>
            <person name="Hirsch C.D."/>
            <person name="Visser B."/>
            <person name="Pretorius Z.A."/>
            <person name="Steffenson B.J."/>
            <person name="Schwessinger B."/>
            <person name="Dodds P.N."/>
            <person name="Figueroa M."/>
        </authorList>
    </citation>
    <scope>NUCLEOTIDE SEQUENCE [LARGE SCALE GENOMIC DNA]</scope>
    <source>
        <strain evidence="2 3">Ug99</strain>
    </source>
</reference>
<evidence type="ECO:0000313" key="3">
    <source>
        <dbReference type="Proteomes" id="UP000325313"/>
    </source>
</evidence>
<comment type="caution">
    <text evidence="2">The sequence shown here is derived from an EMBL/GenBank/DDBJ whole genome shotgun (WGS) entry which is preliminary data.</text>
</comment>
<gene>
    <name evidence="2" type="ORF">PGTUg99_031054</name>
</gene>
<sequence length="147" mass="16654">MTPFIRRDQAPKDHNMILVFRILHGGRINRAIKVQIIQIVDSTASDNRYSRAILNLPQKELTSFFNTFLFLQQHINHVGDVGRKASAELHHGASFLKLAPSAGRFPEESVQRMRSERPRDALASQHHLDASKSIQVTLAKYEASDGR</sequence>
<evidence type="ECO:0000256" key="1">
    <source>
        <dbReference type="SAM" id="MobiDB-lite"/>
    </source>
</evidence>
<dbReference type="AlphaFoldDB" id="A0A5B0S7Q9"/>
<organism evidence="2 3">
    <name type="scientific">Puccinia graminis f. sp. tritici</name>
    <dbReference type="NCBI Taxonomy" id="56615"/>
    <lineage>
        <taxon>Eukaryota</taxon>
        <taxon>Fungi</taxon>
        <taxon>Dikarya</taxon>
        <taxon>Basidiomycota</taxon>
        <taxon>Pucciniomycotina</taxon>
        <taxon>Pucciniomycetes</taxon>
        <taxon>Pucciniales</taxon>
        <taxon>Pucciniaceae</taxon>
        <taxon>Puccinia</taxon>
    </lineage>
</organism>